<feature type="region of interest" description="Disordered" evidence="1">
    <location>
        <begin position="448"/>
        <end position="504"/>
    </location>
</feature>
<accession>A0A917YS10</accession>
<reference evidence="2" key="2">
    <citation type="submission" date="2020-09" db="EMBL/GenBank/DDBJ databases">
        <authorList>
            <person name="Sun Q."/>
            <person name="Zhou Y."/>
        </authorList>
    </citation>
    <scope>NUCLEOTIDE SEQUENCE</scope>
    <source>
        <strain evidence="2">CGMCC 4.7368</strain>
    </source>
</reference>
<dbReference type="EMBL" id="BMNH01000002">
    <property type="protein sequence ID" value="GGO64346.1"/>
    <property type="molecule type" value="Genomic_DNA"/>
</dbReference>
<organism evidence="2 3">
    <name type="scientific">Nonomuraea cavernae</name>
    <dbReference type="NCBI Taxonomy" id="2045107"/>
    <lineage>
        <taxon>Bacteria</taxon>
        <taxon>Bacillati</taxon>
        <taxon>Actinomycetota</taxon>
        <taxon>Actinomycetes</taxon>
        <taxon>Streptosporangiales</taxon>
        <taxon>Streptosporangiaceae</taxon>
        <taxon>Nonomuraea</taxon>
    </lineage>
</organism>
<evidence type="ECO:0000256" key="1">
    <source>
        <dbReference type="SAM" id="MobiDB-lite"/>
    </source>
</evidence>
<dbReference type="InterPro" id="IPR036890">
    <property type="entry name" value="HATPase_C_sf"/>
</dbReference>
<dbReference type="SUPFAM" id="SSF55874">
    <property type="entry name" value="ATPase domain of HSP90 chaperone/DNA topoisomerase II/histidine kinase"/>
    <property type="match status" value="1"/>
</dbReference>
<comment type="caution">
    <text evidence="2">The sequence shown here is derived from an EMBL/GenBank/DDBJ whole genome shotgun (WGS) entry which is preliminary data.</text>
</comment>
<evidence type="ECO:0000313" key="2">
    <source>
        <dbReference type="EMBL" id="GGO64346.1"/>
    </source>
</evidence>
<proteinExistence type="predicted"/>
<reference evidence="2" key="1">
    <citation type="journal article" date="2014" name="Int. J. Syst. Evol. Microbiol.">
        <title>Complete genome sequence of Corynebacterium casei LMG S-19264T (=DSM 44701T), isolated from a smear-ripened cheese.</title>
        <authorList>
            <consortium name="US DOE Joint Genome Institute (JGI-PGF)"/>
            <person name="Walter F."/>
            <person name="Albersmeier A."/>
            <person name="Kalinowski J."/>
            <person name="Ruckert C."/>
        </authorList>
    </citation>
    <scope>NUCLEOTIDE SEQUENCE</scope>
    <source>
        <strain evidence="2">CGMCC 4.7368</strain>
    </source>
</reference>
<dbReference type="AlphaFoldDB" id="A0A917YS10"/>
<sequence length="655" mass="72348">MPRYVHVPTEATSHLIRQAYEAGGPYQWAREAWKNSEESGASIIHFGIEEQAAKSLGVLRRTIMDNGSGMRPDDLRTFLTTFGGGGKPIGVDGNFGQGFKSSVLPWNPYGVVVISYSDEAPDGAMLWIERDAEGNYALKEWNAADEEGDFVSRTDVVAPFYDEDNGCDWSLIRPSWMTTTGTIMVLLGAGPEADTWRGDPEASRHENVDGLIRYLNSRLIEIPSRDGSPIETTVVDLYAKRSNDRRDTRDKTVILPDGEAKVWRPRRIHGLRHFIPDTALNGTVVVDDHGTETDWFYVPEPEKPVGGTSDYIDQRPVVVVDYQGEAYHAEHSKSRYRHFGITDELMGRTWLIVRPPVYSDSRPTEWGVLTQASRNILISKGGLELPWEEWGDRFFDQFPKELAEAREKAREDRNAHVDADSLAKNLSRILDRLNPRFKASRVLSSAIGKITGNPTSSSAGGGGVDSSGDSPKQGSSARPRGASGPRQVLLPAGGGSTTGTISKGRGGFPAFKWKNFDADEAKQLARYVPNDCQKVDGVEYRGVVYLNRRHPVFVQEVNYWANQVWPKSDPAQVESVVLRVYGEEAVTHVVHAQRLDGTLVARTEEGNPVLMGRDDVQALLTPEALSAALLGLTNVEGRILTQGGGLFGRRNDTNT</sequence>
<evidence type="ECO:0000313" key="3">
    <source>
        <dbReference type="Proteomes" id="UP000646523"/>
    </source>
</evidence>
<gene>
    <name evidence="2" type="ORF">GCM10012289_13550</name>
</gene>
<dbReference type="Proteomes" id="UP000646523">
    <property type="component" value="Unassembled WGS sequence"/>
</dbReference>
<name>A0A917YS10_9ACTN</name>
<dbReference type="RefSeq" id="WP_189123076.1">
    <property type="nucleotide sequence ID" value="NZ_BMNH01000002.1"/>
</dbReference>
<keyword evidence="3" id="KW-1185">Reference proteome</keyword>
<protein>
    <submittedName>
        <fullName evidence="2">Uncharacterized protein</fullName>
    </submittedName>
</protein>